<comment type="caution">
    <text evidence="1">The sequence shown here is derived from an EMBL/GenBank/DDBJ whole genome shotgun (WGS) entry which is preliminary data.</text>
</comment>
<protein>
    <submittedName>
        <fullName evidence="1">12783_t:CDS:1</fullName>
    </submittedName>
</protein>
<sequence length="333" mass="38664">EYNDNSPVECNDNSAEEYVKNFTESVVDQNFYAESTQEKTHLNQYARSARFCIYRKRVECSFSRESIPNQVIDSTQQRQWPSRKIRCSWHINLTMPKAFSEVGITNDETTESYEWFLNCVLEVTNNVSPTCLFSDSEPALINTIVLKMLTTHHFLCIFHIQENLPKDYLNHTLKHCYKAWAKCYQVKYFIAGIQSMQRVEMMNRIIKNGVSSSSSLSPSIIESVFLEVIELLKEYLTPYILSVQRQQILGFLLYHAMLIPRETIHAIQETIGITTLFQNANTNHVVVPDLYILDKFRAPHTFIAKIRQHAQKKVKYVSGSEKAKRVLNLALDM</sequence>
<feature type="non-terminal residue" evidence="1">
    <location>
        <position position="333"/>
    </location>
</feature>
<evidence type="ECO:0000313" key="2">
    <source>
        <dbReference type="Proteomes" id="UP000789702"/>
    </source>
</evidence>
<gene>
    <name evidence="1" type="ORF">DHETER_LOCUS11094</name>
</gene>
<organism evidence="1 2">
    <name type="scientific">Dentiscutata heterogama</name>
    <dbReference type="NCBI Taxonomy" id="1316150"/>
    <lineage>
        <taxon>Eukaryota</taxon>
        <taxon>Fungi</taxon>
        <taxon>Fungi incertae sedis</taxon>
        <taxon>Mucoromycota</taxon>
        <taxon>Glomeromycotina</taxon>
        <taxon>Glomeromycetes</taxon>
        <taxon>Diversisporales</taxon>
        <taxon>Gigasporaceae</taxon>
        <taxon>Dentiscutata</taxon>
    </lineage>
</organism>
<accession>A0ACA9P6X9</accession>
<dbReference type="Proteomes" id="UP000789702">
    <property type="component" value="Unassembled WGS sequence"/>
</dbReference>
<reference evidence="1" key="1">
    <citation type="submission" date="2021-06" db="EMBL/GenBank/DDBJ databases">
        <authorList>
            <person name="Kallberg Y."/>
            <person name="Tangrot J."/>
            <person name="Rosling A."/>
        </authorList>
    </citation>
    <scope>NUCLEOTIDE SEQUENCE</scope>
    <source>
        <strain evidence="1">IL203A</strain>
    </source>
</reference>
<evidence type="ECO:0000313" key="1">
    <source>
        <dbReference type="EMBL" id="CAG8687834.1"/>
    </source>
</evidence>
<proteinExistence type="predicted"/>
<dbReference type="EMBL" id="CAJVPU010023319">
    <property type="protein sequence ID" value="CAG8687834.1"/>
    <property type="molecule type" value="Genomic_DNA"/>
</dbReference>
<feature type="non-terminal residue" evidence="1">
    <location>
        <position position="1"/>
    </location>
</feature>
<keyword evidence="2" id="KW-1185">Reference proteome</keyword>
<name>A0ACA9P6X9_9GLOM</name>